<evidence type="ECO:0000256" key="7">
    <source>
        <dbReference type="HAMAP-Rule" id="MF_00201"/>
    </source>
</evidence>
<evidence type="ECO:0000259" key="8">
    <source>
        <dbReference type="Pfam" id="PF11967"/>
    </source>
</evidence>
<gene>
    <name evidence="7" type="primary">recO</name>
    <name evidence="9" type="ORF">GF1_24440</name>
</gene>
<dbReference type="RefSeq" id="WP_267926806.1">
    <property type="nucleotide sequence ID" value="NZ_AP024233.1"/>
</dbReference>
<dbReference type="Gene3D" id="1.20.1440.120">
    <property type="entry name" value="Recombination protein O, C-terminal domain"/>
    <property type="match status" value="1"/>
</dbReference>
<feature type="domain" description="DNA replication/recombination mediator RecO N-terminal" evidence="8">
    <location>
        <begin position="1"/>
        <end position="77"/>
    </location>
</feature>
<dbReference type="GO" id="GO:0043590">
    <property type="term" value="C:bacterial nucleoid"/>
    <property type="evidence" value="ECO:0007669"/>
    <property type="project" value="TreeGrafter"/>
</dbReference>
<reference evidence="9" key="1">
    <citation type="submission" date="2020-12" db="EMBL/GenBank/DDBJ databases">
        <title>Desulfobium dissulfuricans gen. nov., sp. nov., a novel mesophilic, sulfate-reducing bacterium isolated from a deep-sea hydrothermal vent.</title>
        <authorList>
            <person name="Hashimoto Y."/>
            <person name="Tame A."/>
            <person name="Sawayama S."/>
            <person name="Miyazaki J."/>
            <person name="Takai K."/>
            <person name="Nakagawa S."/>
        </authorList>
    </citation>
    <scope>NUCLEOTIDE SEQUENCE</scope>
    <source>
        <strain evidence="9">GF1</strain>
    </source>
</reference>
<keyword evidence="10" id="KW-1185">Reference proteome</keyword>
<evidence type="ECO:0000256" key="2">
    <source>
        <dbReference type="ARBA" id="ARBA00021310"/>
    </source>
</evidence>
<evidence type="ECO:0000256" key="1">
    <source>
        <dbReference type="ARBA" id="ARBA00007452"/>
    </source>
</evidence>
<comment type="function">
    <text evidence="7">Involved in DNA repair and RecF pathway recombination.</text>
</comment>
<evidence type="ECO:0000313" key="10">
    <source>
        <dbReference type="Proteomes" id="UP001063350"/>
    </source>
</evidence>
<dbReference type="Pfam" id="PF02565">
    <property type="entry name" value="RecO_C"/>
    <property type="match status" value="1"/>
</dbReference>
<dbReference type="SUPFAM" id="SSF50249">
    <property type="entry name" value="Nucleic acid-binding proteins"/>
    <property type="match status" value="1"/>
</dbReference>
<dbReference type="InterPro" id="IPR012340">
    <property type="entry name" value="NA-bd_OB-fold"/>
</dbReference>
<evidence type="ECO:0000256" key="4">
    <source>
        <dbReference type="ARBA" id="ARBA00023172"/>
    </source>
</evidence>
<dbReference type="EMBL" id="AP024233">
    <property type="protein sequence ID" value="BCO10068.1"/>
    <property type="molecule type" value="Genomic_DNA"/>
</dbReference>
<dbReference type="PANTHER" id="PTHR33991:SF1">
    <property type="entry name" value="DNA REPAIR PROTEIN RECO"/>
    <property type="match status" value="1"/>
</dbReference>
<evidence type="ECO:0000313" key="9">
    <source>
        <dbReference type="EMBL" id="BCO10068.1"/>
    </source>
</evidence>
<dbReference type="Proteomes" id="UP001063350">
    <property type="component" value="Chromosome"/>
</dbReference>
<dbReference type="AlphaFoldDB" id="A0A915U2C6"/>
<evidence type="ECO:0000256" key="6">
    <source>
        <dbReference type="ARBA" id="ARBA00033409"/>
    </source>
</evidence>
<accession>A0A915U2C6</accession>
<dbReference type="SUPFAM" id="SSF57863">
    <property type="entry name" value="ArfGap/RecO-like zinc finger"/>
    <property type="match status" value="1"/>
</dbReference>
<dbReference type="PANTHER" id="PTHR33991">
    <property type="entry name" value="DNA REPAIR PROTEIN RECO"/>
    <property type="match status" value="1"/>
</dbReference>
<organism evidence="9 10">
    <name type="scientific">Desulfolithobacter dissulfuricans</name>
    <dbReference type="NCBI Taxonomy" id="2795293"/>
    <lineage>
        <taxon>Bacteria</taxon>
        <taxon>Pseudomonadati</taxon>
        <taxon>Thermodesulfobacteriota</taxon>
        <taxon>Desulfobulbia</taxon>
        <taxon>Desulfobulbales</taxon>
        <taxon>Desulfobulbaceae</taxon>
        <taxon>Desulfolithobacter</taxon>
    </lineage>
</organism>
<dbReference type="GO" id="GO:0006310">
    <property type="term" value="P:DNA recombination"/>
    <property type="evidence" value="ECO:0007669"/>
    <property type="project" value="UniProtKB-UniRule"/>
</dbReference>
<keyword evidence="3 7" id="KW-0227">DNA damage</keyword>
<dbReference type="KEGG" id="ddu:GF1_24440"/>
<evidence type="ECO:0000256" key="3">
    <source>
        <dbReference type="ARBA" id="ARBA00022763"/>
    </source>
</evidence>
<sequence>MKERRTRGIVLQIRDHAESDKLVTFYSPSLGRVTGIAKGAKRSKRRFVNKLEPFTQLHILYRPSRNSSLLFLADAELDNAYLSLRRQYSRYVTAMLIAELVLCFTREEDGDPATFRLLAWALGALDRGLPPLQTATLFHLRLLGEAGYRPVLNRCSVCGRKVSPDVIFCLPPSSGLLICHPCRNEPAASNFTLSTQTLKFLHNAQVLDLDRLDRLRMSRQATAESLNILYRYTQHLLQQDIHSYRFLNLSLGSPRNSSLK</sequence>
<proteinExistence type="inferred from homology"/>
<dbReference type="InterPro" id="IPR037278">
    <property type="entry name" value="ARFGAP/RecO"/>
</dbReference>
<evidence type="ECO:0000256" key="5">
    <source>
        <dbReference type="ARBA" id="ARBA00023204"/>
    </source>
</evidence>
<dbReference type="InterPro" id="IPR042242">
    <property type="entry name" value="RecO_C"/>
</dbReference>
<keyword evidence="5 7" id="KW-0234">DNA repair</keyword>
<protein>
    <recommendedName>
        <fullName evidence="2 7">DNA repair protein RecO</fullName>
    </recommendedName>
    <alternativeName>
        <fullName evidence="6 7">Recombination protein O</fullName>
    </alternativeName>
</protein>
<comment type="similarity">
    <text evidence="1 7">Belongs to the RecO family.</text>
</comment>
<keyword evidence="4 7" id="KW-0233">DNA recombination</keyword>
<dbReference type="InterPro" id="IPR022572">
    <property type="entry name" value="DNA_rep/recomb_RecO_N"/>
</dbReference>
<dbReference type="NCBIfam" id="TIGR00613">
    <property type="entry name" value="reco"/>
    <property type="match status" value="1"/>
</dbReference>
<dbReference type="Pfam" id="PF11967">
    <property type="entry name" value="RecO_N"/>
    <property type="match status" value="1"/>
</dbReference>
<name>A0A915U2C6_9BACT</name>
<dbReference type="InterPro" id="IPR003717">
    <property type="entry name" value="RecO"/>
</dbReference>
<dbReference type="Gene3D" id="2.40.50.140">
    <property type="entry name" value="Nucleic acid-binding proteins"/>
    <property type="match status" value="1"/>
</dbReference>
<dbReference type="HAMAP" id="MF_00201">
    <property type="entry name" value="RecO"/>
    <property type="match status" value="1"/>
</dbReference>
<dbReference type="GO" id="GO:0006302">
    <property type="term" value="P:double-strand break repair"/>
    <property type="evidence" value="ECO:0007669"/>
    <property type="project" value="TreeGrafter"/>
</dbReference>